<dbReference type="RefSeq" id="WP_207576288.1">
    <property type="nucleotide sequence ID" value="NZ_JAFNME010000059.1"/>
</dbReference>
<evidence type="ECO:0000313" key="1">
    <source>
        <dbReference type="EMBL" id="MBO1250919.1"/>
    </source>
</evidence>
<accession>A0A939H269</accession>
<dbReference type="AlphaFoldDB" id="A0A939H269"/>
<protein>
    <submittedName>
        <fullName evidence="1">Uncharacterized protein</fullName>
    </submittedName>
</protein>
<proteinExistence type="predicted"/>
<comment type="caution">
    <text evidence="1">The sequence shown here is derived from an EMBL/GenBank/DDBJ whole genome shotgun (WGS) entry which is preliminary data.</text>
</comment>
<keyword evidence="2" id="KW-1185">Reference proteome</keyword>
<gene>
    <name evidence="1" type="ORF">J1777_14020</name>
</gene>
<dbReference type="Proteomes" id="UP000664731">
    <property type="component" value="Unassembled WGS sequence"/>
</dbReference>
<name>A0A939H269_9BURK</name>
<organism evidence="1 2">
    <name type="scientific">Comamonas denitrificans</name>
    <dbReference type="NCBI Taxonomy" id="117506"/>
    <lineage>
        <taxon>Bacteria</taxon>
        <taxon>Pseudomonadati</taxon>
        <taxon>Pseudomonadota</taxon>
        <taxon>Betaproteobacteria</taxon>
        <taxon>Burkholderiales</taxon>
        <taxon>Comamonadaceae</taxon>
        <taxon>Comamonas</taxon>
    </lineage>
</organism>
<reference evidence="1" key="1">
    <citation type="submission" date="2021-03" db="EMBL/GenBank/DDBJ databases">
        <title>Comamonas denitrificans.</title>
        <authorList>
            <person name="Finster K."/>
        </authorList>
    </citation>
    <scope>NUCLEOTIDE SEQUENCE</scope>
    <source>
        <strain evidence="1">MM2021_4</strain>
    </source>
</reference>
<sequence length="131" mass="15010">MKLQYQLKAGSYYLYDMRDTPSAVTGERRFKLKTDLLAIAFDAYTGELHQHGTPARIQSWAATKRRRLRAAGLWQEAADIIVISGPFPVDEINKCLWIKGYCRRLLQRLSSLPHGKLQAWSKNYGKRRAAA</sequence>
<dbReference type="EMBL" id="JAFNME010000059">
    <property type="protein sequence ID" value="MBO1250919.1"/>
    <property type="molecule type" value="Genomic_DNA"/>
</dbReference>
<evidence type="ECO:0000313" key="2">
    <source>
        <dbReference type="Proteomes" id="UP000664731"/>
    </source>
</evidence>